<protein>
    <submittedName>
        <fullName evidence="2">Uncharacterized protein</fullName>
    </submittedName>
</protein>
<keyword evidence="1" id="KW-0175">Coiled coil</keyword>
<dbReference type="EMBL" id="JBHFFA010000004">
    <property type="protein sequence ID" value="KAL2630850.1"/>
    <property type="molecule type" value="Genomic_DNA"/>
</dbReference>
<comment type="caution">
    <text evidence="2">The sequence shown here is derived from an EMBL/GenBank/DDBJ whole genome shotgun (WGS) entry which is preliminary data.</text>
</comment>
<proteinExistence type="predicted"/>
<accession>A0ABD1YK24</accession>
<dbReference type="AlphaFoldDB" id="A0ABD1YK24"/>
<evidence type="ECO:0000313" key="2">
    <source>
        <dbReference type="EMBL" id="KAL2630850.1"/>
    </source>
</evidence>
<feature type="coiled-coil region" evidence="1">
    <location>
        <begin position="132"/>
        <end position="219"/>
    </location>
</feature>
<organism evidence="2 3">
    <name type="scientific">Riccia fluitans</name>
    <dbReference type="NCBI Taxonomy" id="41844"/>
    <lineage>
        <taxon>Eukaryota</taxon>
        <taxon>Viridiplantae</taxon>
        <taxon>Streptophyta</taxon>
        <taxon>Embryophyta</taxon>
        <taxon>Marchantiophyta</taxon>
        <taxon>Marchantiopsida</taxon>
        <taxon>Marchantiidae</taxon>
        <taxon>Marchantiales</taxon>
        <taxon>Ricciaceae</taxon>
        <taxon>Riccia</taxon>
    </lineage>
</organism>
<reference evidence="2 3" key="1">
    <citation type="submission" date="2024-09" db="EMBL/GenBank/DDBJ databases">
        <title>Chromosome-scale assembly of Riccia fluitans.</title>
        <authorList>
            <person name="Paukszto L."/>
            <person name="Sawicki J."/>
            <person name="Karawczyk K."/>
            <person name="Piernik-Szablinska J."/>
            <person name="Szczecinska M."/>
            <person name="Mazdziarz M."/>
        </authorList>
    </citation>
    <scope>NUCLEOTIDE SEQUENCE [LARGE SCALE GENOMIC DNA]</scope>
    <source>
        <strain evidence="2">Rf_01</strain>
        <tissue evidence="2">Aerial parts of the thallus</tissue>
    </source>
</reference>
<gene>
    <name evidence="2" type="ORF">R1flu_015536</name>
</gene>
<name>A0ABD1YK24_9MARC</name>
<dbReference type="Proteomes" id="UP001605036">
    <property type="component" value="Unassembled WGS sequence"/>
</dbReference>
<evidence type="ECO:0000256" key="1">
    <source>
        <dbReference type="SAM" id="Coils"/>
    </source>
</evidence>
<sequence length="352" mass="41000">MDDEVRHEHCEAFSNSLRRITEVIESTTRPSHEFSVIVAEVLKLVRGFKIIGRSYADQLVSKVQEVKSVQFEKQMLEKKIESLQFQLSSQVFSVLPVPAVVPHFPSTDKVTPEQLFRIEGSIKDIYLEVNLHLRCEEELERRELQLAKLRKAYTALSFDLRECLKETSILEIRLRETEKQAAKNAKERIELLKTHTREINEVKDDNNRLEGETARLRKEACNLEEQLRMATVKNEQIDEILKSDSKLKDDLKRQQKMLKIYLQYLSSRFLSTKGSEDLEIELRGLECRGFDVETTSYLRTVLETGLKAWQEHVRRKGLENGGLQRSFQIIDLETDDESEKHLLTPDVLVETL</sequence>
<keyword evidence="3" id="KW-1185">Reference proteome</keyword>
<evidence type="ECO:0000313" key="3">
    <source>
        <dbReference type="Proteomes" id="UP001605036"/>
    </source>
</evidence>